<reference evidence="1 2" key="1">
    <citation type="journal article" date="2023" name="PLoS ONE">
        <title>Complete genome assembly of Hawai'i environmental nontuberculous mycobacteria reveals unexpected co-isolation with methylobacteria.</title>
        <authorList>
            <person name="Hendrix J."/>
            <person name="Epperson L.E."/>
            <person name="Tong E.I."/>
            <person name="Chan Y.L."/>
            <person name="Hasan N.A."/>
            <person name="Dawrs S.N."/>
            <person name="Norton G.J."/>
            <person name="Virdi R."/>
            <person name="Crooks J.L."/>
            <person name="Chan E.D."/>
            <person name="Honda J.R."/>
            <person name="Strong M."/>
        </authorList>
    </citation>
    <scope>NUCLEOTIDE SEQUENCE [LARGE SCALE GENOMIC DNA]</scope>
    <source>
        <strain evidence="1 2">NJH_HI04-1</strain>
    </source>
</reference>
<evidence type="ECO:0000313" key="1">
    <source>
        <dbReference type="EMBL" id="MEN3233041.1"/>
    </source>
</evidence>
<name>A0ABU9ZNM0_9HYPH</name>
<protein>
    <submittedName>
        <fullName evidence="1">Uncharacterized protein</fullName>
    </submittedName>
</protein>
<gene>
    <name evidence="1" type="ORF">PUR29_05445</name>
</gene>
<organism evidence="1 2">
    <name type="scientific">Methylobacterium ajmalii</name>
    <dbReference type="NCBI Taxonomy" id="2738439"/>
    <lineage>
        <taxon>Bacteria</taxon>
        <taxon>Pseudomonadati</taxon>
        <taxon>Pseudomonadota</taxon>
        <taxon>Alphaproteobacteria</taxon>
        <taxon>Hyphomicrobiales</taxon>
        <taxon>Methylobacteriaceae</taxon>
        <taxon>Methylobacterium</taxon>
    </lineage>
</organism>
<comment type="caution">
    <text evidence="1">The sequence shown here is derived from an EMBL/GenBank/DDBJ whole genome shotgun (WGS) entry which is preliminary data.</text>
</comment>
<dbReference type="EMBL" id="JAQYXP010000001">
    <property type="protein sequence ID" value="MEN3233041.1"/>
    <property type="molecule type" value="Genomic_DNA"/>
</dbReference>
<accession>A0ABU9ZNM0</accession>
<keyword evidence="2" id="KW-1185">Reference proteome</keyword>
<sequence>MSIPLLVVIELAPENLSRIEDAGFELHVAPTVSERAAVIQAVGDSIRAV</sequence>
<dbReference type="Proteomes" id="UP001407347">
    <property type="component" value="Unassembled WGS sequence"/>
</dbReference>
<proteinExistence type="predicted"/>
<evidence type="ECO:0000313" key="2">
    <source>
        <dbReference type="Proteomes" id="UP001407347"/>
    </source>
</evidence>